<dbReference type="HAMAP" id="MF_00387">
    <property type="entry name" value="LpxA"/>
    <property type="match status" value="1"/>
</dbReference>
<dbReference type="Pfam" id="PF13720">
    <property type="entry name" value="Acetyltransf_11"/>
    <property type="match status" value="1"/>
</dbReference>
<comment type="catalytic activity">
    <reaction evidence="6">
        <text>a (3R)-hydroxyacyl-[ACP] + UDP-N-acetyl-alpha-D-glucosamine = a UDP-3-O-[(3R)-3-hydroxyacyl]-N-acetyl-alpha-D-glucosamine + holo-[ACP]</text>
        <dbReference type="Rhea" id="RHEA:67812"/>
        <dbReference type="Rhea" id="RHEA-COMP:9685"/>
        <dbReference type="Rhea" id="RHEA-COMP:9945"/>
        <dbReference type="ChEBI" id="CHEBI:57705"/>
        <dbReference type="ChEBI" id="CHEBI:64479"/>
        <dbReference type="ChEBI" id="CHEBI:78827"/>
        <dbReference type="ChEBI" id="CHEBI:173225"/>
        <dbReference type="EC" id="2.3.1.129"/>
    </reaction>
</comment>
<keyword evidence="9" id="KW-1185">Reference proteome</keyword>
<comment type="function">
    <text evidence="6">Involved in the biosynthesis of lipid A, a phosphorylated glycolipid that anchors the lipopolysaccharide to the outer membrane of the cell.</text>
</comment>
<keyword evidence="5 6" id="KW-0012">Acyltransferase</keyword>
<dbReference type="Gene3D" id="1.20.1180.10">
    <property type="entry name" value="Udp N-acetylglucosamine O-acyltransferase, C-terminal domain"/>
    <property type="match status" value="1"/>
</dbReference>
<protein>
    <recommendedName>
        <fullName evidence="6">Acyl-[acyl-carrier-protein]--UDP-N-acetylglucosamine O-acyltransferase</fullName>
        <shortName evidence="6">UDP-N-acetylglucosamine acyltransferase</shortName>
        <ecNumber evidence="6">2.3.1.129</ecNumber>
    </recommendedName>
</protein>
<dbReference type="InterPro" id="IPR010137">
    <property type="entry name" value="Lipid_A_LpxA"/>
</dbReference>
<dbReference type="InterPro" id="IPR029098">
    <property type="entry name" value="Acetyltransf_C"/>
</dbReference>
<dbReference type="EC" id="2.3.1.129" evidence="6"/>
<dbReference type="NCBIfam" id="TIGR01852">
    <property type="entry name" value="lipid_A_lpxA"/>
    <property type="match status" value="1"/>
</dbReference>
<evidence type="ECO:0000256" key="1">
    <source>
        <dbReference type="ARBA" id="ARBA00022516"/>
    </source>
</evidence>
<dbReference type="NCBIfam" id="NF003657">
    <property type="entry name" value="PRK05289.1"/>
    <property type="match status" value="1"/>
</dbReference>
<keyword evidence="1 6" id="KW-0444">Lipid biosynthesis</keyword>
<keyword evidence="6" id="KW-0677">Repeat</keyword>
<dbReference type="InterPro" id="IPR001451">
    <property type="entry name" value="Hexapep"/>
</dbReference>
<evidence type="ECO:0000313" key="9">
    <source>
        <dbReference type="Proteomes" id="UP001055102"/>
    </source>
</evidence>
<comment type="subcellular location">
    <subcellularLocation>
        <location evidence="6">Cytoplasm</location>
    </subcellularLocation>
</comment>
<keyword evidence="6" id="KW-0963">Cytoplasm</keyword>
<feature type="domain" description="UDP N-acetylglucosamine O-acyltransferase C-terminal" evidence="7">
    <location>
        <begin position="177"/>
        <end position="259"/>
    </location>
</feature>
<comment type="similarity">
    <text evidence="6">Belongs to the transferase hexapeptide repeat family. LpxA subfamily.</text>
</comment>
<comment type="subunit">
    <text evidence="6">Homotrimer.</text>
</comment>
<evidence type="ECO:0000256" key="4">
    <source>
        <dbReference type="ARBA" id="ARBA00023098"/>
    </source>
</evidence>
<evidence type="ECO:0000256" key="2">
    <source>
        <dbReference type="ARBA" id="ARBA00022556"/>
    </source>
</evidence>
<reference evidence="8" key="1">
    <citation type="journal article" date="2021" name="Front. Microbiol.">
        <title>Comprehensive Comparative Genomics and Phenotyping of Methylobacterium Species.</title>
        <authorList>
            <person name="Alessa O."/>
            <person name="Ogura Y."/>
            <person name="Fujitani Y."/>
            <person name="Takami H."/>
            <person name="Hayashi T."/>
            <person name="Sahin N."/>
            <person name="Tani A."/>
        </authorList>
    </citation>
    <scope>NUCLEOTIDE SEQUENCE</scope>
    <source>
        <strain evidence="8">LMG 23639</strain>
    </source>
</reference>
<organism evidence="8 9">
    <name type="scientific">Methylobacterium jeotgali</name>
    <dbReference type="NCBI Taxonomy" id="381630"/>
    <lineage>
        <taxon>Bacteria</taxon>
        <taxon>Pseudomonadati</taxon>
        <taxon>Pseudomonadota</taxon>
        <taxon>Alphaproteobacteria</taxon>
        <taxon>Hyphomicrobiales</taxon>
        <taxon>Methylobacteriaceae</taxon>
        <taxon>Methylobacterium</taxon>
    </lineage>
</organism>
<name>A0ABQ4SXL0_9HYPH</name>
<evidence type="ECO:0000256" key="5">
    <source>
        <dbReference type="ARBA" id="ARBA00023315"/>
    </source>
</evidence>
<keyword evidence="2 6" id="KW-0441">Lipid A biosynthesis</keyword>
<dbReference type="InterPro" id="IPR011004">
    <property type="entry name" value="Trimer_LpxA-like_sf"/>
</dbReference>
<reference evidence="8" key="2">
    <citation type="submission" date="2021-08" db="EMBL/GenBank/DDBJ databases">
        <authorList>
            <person name="Tani A."/>
            <person name="Ola A."/>
            <person name="Ogura Y."/>
            <person name="Katsura K."/>
            <person name="Hayashi T."/>
        </authorList>
    </citation>
    <scope>NUCLEOTIDE SEQUENCE</scope>
    <source>
        <strain evidence="8">LMG 23639</strain>
    </source>
</reference>
<comment type="caution">
    <text evidence="8">The sequence shown here is derived from an EMBL/GenBank/DDBJ whole genome shotgun (WGS) entry which is preliminary data.</text>
</comment>
<dbReference type="PIRSF" id="PIRSF000456">
    <property type="entry name" value="UDP-GlcNAc_acltr"/>
    <property type="match status" value="1"/>
</dbReference>
<dbReference type="Proteomes" id="UP001055102">
    <property type="component" value="Unassembled WGS sequence"/>
</dbReference>
<dbReference type="CDD" id="cd03351">
    <property type="entry name" value="LbH_UDP-GlcNAc_AT"/>
    <property type="match status" value="1"/>
</dbReference>
<keyword evidence="3 6" id="KW-0808">Transferase</keyword>
<evidence type="ECO:0000256" key="3">
    <source>
        <dbReference type="ARBA" id="ARBA00022679"/>
    </source>
</evidence>
<dbReference type="EMBL" id="BPQR01000056">
    <property type="protein sequence ID" value="GJE07907.1"/>
    <property type="molecule type" value="Genomic_DNA"/>
</dbReference>
<dbReference type="PANTHER" id="PTHR43480:SF1">
    <property type="entry name" value="ACYL-[ACYL-CARRIER-PROTEIN]--UDP-N-ACETYLGLUCOSAMINE O-ACYLTRANSFERASE, MITOCHONDRIAL-RELATED"/>
    <property type="match status" value="1"/>
</dbReference>
<evidence type="ECO:0000259" key="7">
    <source>
        <dbReference type="Pfam" id="PF13720"/>
    </source>
</evidence>
<dbReference type="PANTHER" id="PTHR43480">
    <property type="entry name" value="ACYL-[ACYL-CARRIER-PROTEIN]--UDP-N-ACETYLGLUCOSAMINE O-ACYLTRANSFERASE"/>
    <property type="match status" value="1"/>
</dbReference>
<dbReference type="RefSeq" id="WP_238277308.1">
    <property type="nucleotide sequence ID" value="NZ_BPQR01000056.1"/>
</dbReference>
<evidence type="ECO:0000256" key="6">
    <source>
        <dbReference type="HAMAP-Rule" id="MF_00387"/>
    </source>
</evidence>
<keyword evidence="4 6" id="KW-0443">Lipid metabolism</keyword>
<evidence type="ECO:0000313" key="8">
    <source>
        <dbReference type="EMBL" id="GJE07907.1"/>
    </source>
</evidence>
<comment type="pathway">
    <text evidence="6">Glycolipid biosynthesis; lipid IV(A) biosynthesis; lipid IV(A) from (3R)-3-hydroxytetradecanoyl-[acyl-carrier-protein] and UDP-N-acetyl-alpha-D-glucosamine: step 1/6.</text>
</comment>
<sequence length="270" mass="28173">MSAAIHPSAVVEDGARIGAGVRIGPFCHVGPEVALGEGCELVSHVVLAGKTTVGPRTRIFPFASLGHQPQDLKFKGEPSTLRIGADCLIREGVTMNPGTEGGGLETVVGDRCAFLANSHVGHDCRVGDGVIFSNNVMLAGHCTVGNYAILGGGAAVIQFARVGAHAFVGGLSGLENDCIPYGMALGNRAYLSGLNIVGLQRRGFAREDIHALRRAYRALFAPEGTLLERVEDVAAEFEAHPAVEEILAFIREGGKRSICTPRGTPQAGAP</sequence>
<dbReference type="SUPFAM" id="SSF51161">
    <property type="entry name" value="Trimeric LpxA-like enzymes"/>
    <property type="match status" value="1"/>
</dbReference>
<dbReference type="InterPro" id="IPR037157">
    <property type="entry name" value="Acetyltransf_C_sf"/>
</dbReference>
<dbReference type="Gene3D" id="2.160.10.10">
    <property type="entry name" value="Hexapeptide repeat proteins"/>
    <property type="match status" value="1"/>
</dbReference>
<accession>A0ABQ4SXL0</accession>
<gene>
    <name evidence="6 8" type="primary">lpxA</name>
    <name evidence="8" type="ORF">AOPFMNJM_3239</name>
</gene>
<dbReference type="Pfam" id="PF00132">
    <property type="entry name" value="Hexapep"/>
    <property type="match status" value="2"/>
</dbReference>
<proteinExistence type="inferred from homology"/>